<organism evidence="2 3">
    <name type="scientific">[Mycobacterium] wendilense</name>
    <dbReference type="NCBI Taxonomy" id="3064284"/>
    <lineage>
        <taxon>Bacteria</taxon>
        <taxon>Bacillati</taxon>
        <taxon>Actinomycetota</taxon>
        <taxon>Actinomycetes</taxon>
        <taxon>Mycobacteriales</taxon>
        <taxon>Mycobacteriaceae</taxon>
        <taxon>Mycolicibacter</taxon>
    </lineage>
</organism>
<feature type="domain" description="Beta-lactamase-related" evidence="1">
    <location>
        <begin position="56"/>
        <end position="380"/>
    </location>
</feature>
<dbReference type="Pfam" id="PF00144">
    <property type="entry name" value="Beta-lactamase"/>
    <property type="match status" value="1"/>
</dbReference>
<protein>
    <submittedName>
        <fullName evidence="2">Serine hydrolase domain-containing protein</fullName>
        <ecNumber evidence="2">3.1.1.103</ecNumber>
    </submittedName>
</protein>
<name>A0ABM9MDS9_9MYCO</name>
<keyword evidence="2" id="KW-0378">Hydrolase</keyword>
<dbReference type="EMBL" id="OY726395">
    <property type="protein sequence ID" value="CAJ1582805.1"/>
    <property type="molecule type" value="Genomic_DNA"/>
</dbReference>
<evidence type="ECO:0000313" key="2">
    <source>
        <dbReference type="EMBL" id="CAJ1582805.1"/>
    </source>
</evidence>
<accession>A0ABM9MDS9</accession>
<dbReference type="GO" id="GO:0016787">
    <property type="term" value="F:hydrolase activity"/>
    <property type="evidence" value="ECO:0007669"/>
    <property type="project" value="UniProtKB-KW"/>
</dbReference>
<dbReference type="InterPro" id="IPR050491">
    <property type="entry name" value="AmpC-like"/>
</dbReference>
<gene>
    <name evidence="2" type="ORF">MU0050_002289</name>
</gene>
<dbReference type="Gene3D" id="3.40.710.10">
    <property type="entry name" value="DD-peptidase/beta-lactamase superfamily"/>
    <property type="match status" value="1"/>
</dbReference>
<dbReference type="InterPro" id="IPR006311">
    <property type="entry name" value="TAT_signal"/>
</dbReference>
<sequence length="513" mass="56093">MQRDCGDAYRQRQLSRRSVLRGAAGGLAAALFAGTATTAGCGRTASAPEDELFAELDAKIEELMAAYAVPGVAVGVWHRGREHLRGFGVTDIEQPEPVTPDTLFRVGSTTKTFTGTALMRLVDSGEMVLDERVRTYLPDFRTADAEVADRVTVRQLLNHSAGWRGDYYEDFGPGDDALARYTAGIATLPQLTPPGTTFAYNNAAVTMAGHVIEKVTGLGYEQAVRELVLDPLGLEHSGFFADELRAVPSTASHHVVDGQAVLNRQAWDMPRSLHPTGGLISTARDQLRYARFHLGDGTDPQGRTLLTTDSLLAMRSEPGPSGTLTVEVDGTGVTWHLRPTAEGVPVIMHGGAWPGQQSGFYFVPDRDFALTLLTNSDGGDRLIADIMYDDWALQRFAGLHNLPARVRDLTPGQLADYEGRYTSEEIGEDGTLTRTDTLLTADAGRLRHRVLSPAGEPVAAEPHTPTHLGFYRDDHVLHQDRAGNSLHNRSDFVRDETGRVRWLRMGGRLHRRH</sequence>
<dbReference type="InterPro" id="IPR001466">
    <property type="entry name" value="Beta-lactam-related"/>
</dbReference>
<dbReference type="PANTHER" id="PTHR46825:SF15">
    <property type="entry name" value="BETA-LACTAMASE-RELATED DOMAIN-CONTAINING PROTEIN"/>
    <property type="match status" value="1"/>
</dbReference>
<proteinExistence type="predicted"/>
<evidence type="ECO:0000313" key="3">
    <source>
        <dbReference type="Proteomes" id="UP001190466"/>
    </source>
</evidence>
<dbReference type="Proteomes" id="UP001190466">
    <property type="component" value="Chromosome"/>
</dbReference>
<dbReference type="RefSeq" id="WP_316516756.1">
    <property type="nucleotide sequence ID" value="NZ_OY726395.1"/>
</dbReference>
<dbReference type="PROSITE" id="PS51318">
    <property type="entry name" value="TAT"/>
    <property type="match status" value="1"/>
</dbReference>
<dbReference type="SUPFAM" id="SSF56601">
    <property type="entry name" value="beta-lactamase/transpeptidase-like"/>
    <property type="match status" value="1"/>
</dbReference>
<evidence type="ECO:0000259" key="1">
    <source>
        <dbReference type="Pfam" id="PF00144"/>
    </source>
</evidence>
<dbReference type="InterPro" id="IPR012338">
    <property type="entry name" value="Beta-lactam/transpept-like"/>
</dbReference>
<keyword evidence="3" id="KW-1185">Reference proteome</keyword>
<reference evidence="2 3" key="1">
    <citation type="submission" date="2023-08" db="EMBL/GenBank/DDBJ databases">
        <authorList>
            <person name="Folkvardsen B D."/>
            <person name="Norman A."/>
        </authorList>
    </citation>
    <scope>NUCLEOTIDE SEQUENCE [LARGE SCALE GENOMIC DNA]</scope>
    <source>
        <strain evidence="2 3">Mu0050</strain>
    </source>
</reference>
<dbReference type="EC" id="3.1.1.103" evidence="2"/>
<dbReference type="PANTHER" id="PTHR46825">
    <property type="entry name" value="D-ALANYL-D-ALANINE-CARBOXYPEPTIDASE/ENDOPEPTIDASE AMPH"/>
    <property type="match status" value="1"/>
</dbReference>